<feature type="domain" description="AAA+ ATPase" evidence="5">
    <location>
        <begin position="337"/>
        <end position="472"/>
    </location>
</feature>
<keyword evidence="1" id="KW-0547">Nucleotide-binding</keyword>
<evidence type="ECO:0000256" key="1">
    <source>
        <dbReference type="ARBA" id="ARBA00022741"/>
    </source>
</evidence>
<dbReference type="InterPro" id="IPR052381">
    <property type="entry name" value="AAA_domain_protein"/>
</dbReference>
<evidence type="ECO:0000256" key="4">
    <source>
        <dbReference type="ARBA" id="ARBA00040480"/>
    </source>
</evidence>
<dbReference type="InterPro" id="IPR003959">
    <property type="entry name" value="ATPase_AAA_core"/>
</dbReference>
<dbReference type="SUPFAM" id="SSF52540">
    <property type="entry name" value="P-loop containing nucleoside triphosphate hydrolases"/>
    <property type="match status" value="2"/>
</dbReference>
<organism evidence="6 7">
    <name type="scientific">Corallococcus coralloides</name>
    <name type="common">Myxococcus coralloides</name>
    <dbReference type="NCBI Taxonomy" id="184914"/>
    <lineage>
        <taxon>Bacteria</taxon>
        <taxon>Pseudomonadati</taxon>
        <taxon>Myxococcota</taxon>
        <taxon>Myxococcia</taxon>
        <taxon>Myxococcales</taxon>
        <taxon>Cystobacterineae</taxon>
        <taxon>Myxococcaceae</taxon>
        <taxon>Corallococcus</taxon>
    </lineage>
</organism>
<dbReference type="Gene3D" id="1.10.8.60">
    <property type="match status" value="1"/>
</dbReference>
<dbReference type="PANTHER" id="PTHR42960:SF1">
    <property type="entry name" value="YCF46 PROTEIN"/>
    <property type="match status" value="1"/>
</dbReference>
<protein>
    <recommendedName>
        <fullName evidence="4">Uncharacterized AAA domain-containing protein ycf46</fullName>
    </recommendedName>
</protein>
<dbReference type="GO" id="GO:0005524">
    <property type="term" value="F:ATP binding"/>
    <property type="evidence" value="ECO:0007669"/>
    <property type="project" value="UniProtKB-KW"/>
</dbReference>
<accession>A0A410RZM2</accession>
<reference evidence="6 7" key="1">
    <citation type="submission" date="2018-12" db="EMBL/GenBank/DDBJ databases">
        <title>Complete Genome Sequence of the Corallopyronin A producing Myxobacterium Corallococcus coralloides B035.</title>
        <authorList>
            <person name="Bouhired S.M."/>
            <person name="Rupp O."/>
            <person name="Blom J."/>
            <person name="Schaeberle T.F."/>
            <person name="Kehraus S."/>
            <person name="Schiefer A."/>
            <person name="Pfarr K."/>
            <person name="Goesmann A."/>
            <person name="Hoerauf A."/>
            <person name="Koenig G.M."/>
        </authorList>
    </citation>
    <scope>NUCLEOTIDE SEQUENCE [LARGE SCALE GENOMIC DNA]</scope>
    <source>
        <strain evidence="6 7">B035</strain>
    </source>
</reference>
<dbReference type="CDD" id="cd19481">
    <property type="entry name" value="RecA-like_protease"/>
    <property type="match status" value="1"/>
</dbReference>
<evidence type="ECO:0000256" key="3">
    <source>
        <dbReference type="ARBA" id="ARBA00038088"/>
    </source>
</evidence>
<sequence length="597" mass="66009">MSLGGSGAGGISVTKVRKVNKADPLADLPRWAQQLARKYYTKTVSTFLLYGAVRDLQPLQLEDGGRGFGTLKTFLSEELFGGRDHVLFYDRSSGIRSATPETQKDLARAMAGYDAMYGTDYAKAMPRDPGRALQILENFLRMRLSEGRSLALIIDYAETLVPGGEMSHLSAEDRFVVATLDKWAHDPQFLAGDVSVVLLAENLSDVSPRISRNPYVAPIELPLPTEEERLEYVRSKLEGKKLQSVSEVPVAGLAKMTAGLSRINLDRVLTEALEREVRITPEMLKEKKKELIQAECHGLLEFIEPAHTLDAVAGHAPAKQMLRQAASALKKGRIEVMPMGYLVSGPVGTGKTFMVSCFAGEIGIPVVKFLNFRSQWQGVTESNLEKIFNLLKALWPVAVMVDEADTFLGNRDSGGDSGTSSRIFGSIASFMGNTQYRGKIVWFLLTARPDLLPIDLKRQGRAEEHLALFYPQTDEERNELFQAMSKKTGVSVEGVESFAALIPGGVRAFSGADIEAVMVRSKFRALAEGRDQVTKDDLAAVLADFVPPSYPLEIEMQNLVAVQECTSRALLPENFRKLDRDFISKRVRELKMLLEEQ</sequence>
<name>A0A410RZM2_CORCK</name>
<dbReference type="InterPro" id="IPR027417">
    <property type="entry name" value="P-loop_NTPase"/>
</dbReference>
<proteinExistence type="inferred from homology"/>
<evidence type="ECO:0000259" key="5">
    <source>
        <dbReference type="SMART" id="SM00382"/>
    </source>
</evidence>
<evidence type="ECO:0000313" key="7">
    <source>
        <dbReference type="Proteomes" id="UP000288758"/>
    </source>
</evidence>
<keyword evidence="2" id="KW-0067">ATP-binding</keyword>
<dbReference type="AlphaFoldDB" id="A0A410RZM2"/>
<dbReference type="SMART" id="SM00382">
    <property type="entry name" value="AAA"/>
    <property type="match status" value="1"/>
</dbReference>
<dbReference type="EMBL" id="CP034669">
    <property type="protein sequence ID" value="QAT87415.1"/>
    <property type="molecule type" value="Genomic_DNA"/>
</dbReference>
<dbReference type="GO" id="GO:0016887">
    <property type="term" value="F:ATP hydrolysis activity"/>
    <property type="evidence" value="ECO:0007669"/>
    <property type="project" value="InterPro"/>
</dbReference>
<dbReference type="Gene3D" id="3.40.50.300">
    <property type="entry name" value="P-loop containing nucleotide triphosphate hydrolases"/>
    <property type="match status" value="1"/>
</dbReference>
<evidence type="ECO:0000256" key="2">
    <source>
        <dbReference type="ARBA" id="ARBA00022840"/>
    </source>
</evidence>
<evidence type="ECO:0000313" key="6">
    <source>
        <dbReference type="EMBL" id="QAT87415.1"/>
    </source>
</evidence>
<gene>
    <name evidence="6" type="primary">hflB2</name>
    <name evidence="6" type="ORF">EJ065_5885</name>
</gene>
<dbReference type="PANTHER" id="PTHR42960">
    <property type="entry name" value="YCF46 PROTEIN"/>
    <property type="match status" value="1"/>
</dbReference>
<dbReference type="InterPro" id="IPR003593">
    <property type="entry name" value="AAA+_ATPase"/>
</dbReference>
<comment type="similarity">
    <text evidence="3">Belongs to the AAA ATPase family. Highly divergent.</text>
</comment>
<dbReference type="Proteomes" id="UP000288758">
    <property type="component" value="Chromosome"/>
</dbReference>
<dbReference type="Pfam" id="PF00004">
    <property type="entry name" value="AAA"/>
    <property type="match status" value="1"/>
</dbReference>